<keyword evidence="4 8" id="KW-0460">Magnesium</keyword>
<dbReference type="PANTHER" id="PTHR42836:SF1">
    <property type="entry name" value="7-CARBOXY-7-DEAZAGUANINE SYNTHASE"/>
    <property type="match status" value="1"/>
</dbReference>
<dbReference type="SFLD" id="SFLDS00029">
    <property type="entry name" value="Radical_SAM"/>
    <property type="match status" value="1"/>
</dbReference>
<organism evidence="9 10">
    <name type="scientific">Legionella bozemanae</name>
    <name type="common">Fluoribacter bozemanae</name>
    <dbReference type="NCBI Taxonomy" id="447"/>
    <lineage>
        <taxon>Bacteria</taxon>
        <taxon>Pseudomonadati</taxon>
        <taxon>Pseudomonadota</taxon>
        <taxon>Gammaproteobacteria</taxon>
        <taxon>Legionellales</taxon>
        <taxon>Legionellaceae</taxon>
        <taxon>Legionella</taxon>
    </lineage>
</organism>
<feature type="binding site" evidence="8">
    <location>
        <position position="49"/>
    </location>
    <ligand>
        <name>[4Fe-4S] cluster</name>
        <dbReference type="ChEBI" id="CHEBI:49883"/>
        <note>4Fe-4S-S-AdoMet</note>
    </ligand>
</feature>
<feature type="binding site" evidence="8">
    <location>
        <begin position="30"/>
        <end position="32"/>
    </location>
    <ligand>
        <name>substrate</name>
    </ligand>
</feature>
<feature type="binding site" evidence="8">
    <location>
        <begin position="152"/>
        <end position="154"/>
    </location>
    <ligand>
        <name>S-adenosyl-L-methionine</name>
        <dbReference type="ChEBI" id="CHEBI:59789"/>
    </ligand>
</feature>
<evidence type="ECO:0000313" key="9">
    <source>
        <dbReference type="EMBL" id="KTC69712.1"/>
    </source>
</evidence>
<dbReference type="EC" id="4.3.99.3" evidence="8"/>
<dbReference type="GO" id="GO:0016840">
    <property type="term" value="F:carbon-nitrogen lyase activity"/>
    <property type="evidence" value="ECO:0007669"/>
    <property type="project" value="UniProtKB-UniRule"/>
</dbReference>
<keyword evidence="5 8" id="KW-0408">Iron</keyword>
<feature type="binding site" evidence="8">
    <location>
        <position position="58"/>
    </location>
    <ligand>
        <name>Mg(2+)</name>
        <dbReference type="ChEBI" id="CHEBI:18420"/>
    </ligand>
</feature>
<dbReference type="Gene3D" id="3.20.20.70">
    <property type="entry name" value="Aldolase class I"/>
    <property type="match status" value="1"/>
</dbReference>
<comment type="similarity">
    <text evidence="8">Belongs to the radical SAM superfamily. 7-carboxy-7-deazaguanine synthase family.</text>
</comment>
<dbReference type="EMBL" id="LNXU01000045">
    <property type="protein sequence ID" value="KTC69712.1"/>
    <property type="molecule type" value="Genomic_DNA"/>
</dbReference>
<comment type="subunit">
    <text evidence="8">Homodimer.</text>
</comment>
<feature type="binding site" evidence="8">
    <location>
        <position position="45"/>
    </location>
    <ligand>
        <name>substrate</name>
    </ligand>
</feature>
<keyword evidence="3 8" id="KW-0479">Metal-binding</keyword>
<comment type="cofactor">
    <cofactor evidence="8">
        <name>Mg(2+)</name>
        <dbReference type="ChEBI" id="CHEBI:18420"/>
    </cofactor>
</comment>
<dbReference type="UniPathway" id="UPA00391"/>
<accession>A0A0W0RF55</accession>
<sequence length="291" mass="33316">MFGLNDRVGKSFFKTAKPDELFITSRFFTLQGEGPFRGHPAYFIRLAKCNLACSFCDTYFDAGEWKSFNSLLEEADSVIAAFFQGRNLPTPSWAKGLAKKMVLVITGGEPSLQQNLSVFLEEAKPYFQYIQIESNGISLLPDLLQSTTLVVSPKCLEKDGKAIRYLKPNSKMLERADCLKFVMSAPEEDRYIPYSEIPTWAHEWAEKTNKQVFVSPMNKYRKEPQRVNAIRDKGHDLTLAERSEINEVVSFWEAGLLDMEKNQRNHEHAAEYCMKYGFILNLQIHLFASLP</sequence>
<keyword evidence="10" id="KW-1185">Reference proteome</keyword>
<keyword evidence="7 8" id="KW-0456">Lyase</keyword>
<dbReference type="GO" id="GO:0008616">
    <property type="term" value="P:tRNA queuosine(34) biosynthetic process"/>
    <property type="evidence" value="ECO:0007669"/>
    <property type="project" value="UniProtKB-UniRule"/>
</dbReference>
<dbReference type="STRING" id="447.Lboz_3228"/>
<feature type="binding site" evidence="8">
    <location>
        <position position="56"/>
    </location>
    <ligand>
        <name>[4Fe-4S] cluster</name>
        <dbReference type="ChEBI" id="CHEBI:49883"/>
        <note>4Fe-4S-S-AdoMet</note>
    </ligand>
</feature>
<dbReference type="InterPro" id="IPR058240">
    <property type="entry name" value="rSAM_sf"/>
</dbReference>
<evidence type="ECO:0000256" key="3">
    <source>
        <dbReference type="ARBA" id="ARBA00022723"/>
    </source>
</evidence>
<evidence type="ECO:0000256" key="4">
    <source>
        <dbReference type="ARBA" id="ARBA00022842"/>
    </source>
</evidence>
<dbReference type="InterPro" id="IPR024924">
    <property type="entry name" value="7-CO-7-deazaguanine_synth-like"/>
</dbReference>
<feature type="binding site" evidence="8">
    <location>
        <position position="108"/>
    </location>
    <ligand>
        <name>S-adenosyl-L-methionine</name>
        <dbReference type="ChEBI" id="CHEBI:59789"/>
    </ligand>
</feature>
<comment type="caution">
    <text evidence="9">The sequence shown here is derived from an EMBL/GenBank/DDBJ whole genome shotgun (WGS) entry which is preliminary data.</text>
</comment>
<feature type="binding site" evidence="8">
    <location>
        <position position="291"/>
    </location>
    <ligand>
        <name>substrate</name>
    </ligand>
</feature>
<evidence type="ECO:0000256" key="7">
    <source>
        <dbReference type="ARBA" id="ARBA00023239"/>
    </source>
</evidence>
<dbReference type="HAMAP" id="MF_00917">
    <property type="entry name" value="QueE"/>
    <property type="match status" value="1"/>
</dbReference>
<protein>
    <recommendedName>
        <fullName evidence="8">7-carboxy-7-deazaguanine synthase</fullName>
        <shortName evidence="8">CDG synthase</shortName>
        <ecNumber evidence="8">4.3.99.3</ecNumber>
    </recommendedName>
    <alternativeName>
        <fullName evidence="8">Queuosine biosynthesis protein QueE</fullName>
    </alternativeName>
</protein>
<comment type="caution">
    <text evidence="8">Lacks conserved residue(s) required for the propagation of feature annotation.</text>
</comment>
<dbReference type="InterPro" id="IPR013785">
    <property type="entry name" value="Aldolase_TIM"/>
</dbReference>
<reference evidence="9 10" key="1">
    <citation type="submission" date="2015-11" db="EMBL/GenBank/DDBJ databases">
        <title>Genomic analysis of 38 Legionella species identifies large and diverse effector repertoires.</title>
        <authorList>
            <person name="Burstein D."/>
            <person name="Amaro F."/>
            <person name="Zusman T."/>
            <person name="Lifshitz Z."/>
            <person name="Cohen O."/>
            <person name="Gilbert J.A."/>
            <person name="Pupko T."/>
            <person name="Shuman H.A."/>
            <person name="Segal G."/>
        </authorList>
    </citation>
    <scope>NUCLEOTIDE SEQUENCE [LARGE SCALE GENOMIC DNA]</scope>
    <source>
        <strain evidence="9 10">WIGA</strain>
    </source>
</reference>
<dbReference type="GO" id="GO:0000287">
    <property type="term" value="F:magnesium ion binding"/>
    <property type="evidence" value="ECO:0007669"/>
    <property type="project" value="UniProtKB-UniRule"/>
</dbReference>
<evidence type="ECO:0000256" key="6">
    <source>
        <dbReference type="ARBA" id="ARBA00023014"/>
    </source>
</evidence>
<keyword evidence="8" id="KW-0671">Queuosine biosynthesis</keyword>
<dbReference type="RefSeq" id="WP_058460767.1">
    <property type="nucleotide sequence ID" value="NZ_CAAAIY010000043.1"/>
</dbReference>
<name>A0A0W0RF55_LEGBO</name>
<dbReference type="PANTHER" id="PTHR42836">
    <property type="entry name" value="7-CARBOXY-7-DEAZAGUANINE SYNTHASE"/>
    <property type="match status" value="1"/>
</dbReference>
<dbReference type="PATRIC" id="fig|447.4.peg.3449"/>
<dbReference type="OrthoDB" id="9792276at2"/>
<evidence type="ECO:0000256" key="2">
    <source>
        <dbReference type="ARBA" id="ARBA00022691"/>
    </source>
</evidence>
<dbReference type="CDD" id="cd01335">
    <property type="entry name" value="Radical_SAM"/>
    <property type="match status" value="1"/>
</dbReference>
<keyword evidence="2 8" id="KW-0949">S-adenosyl-L-methionine</keyword>
<feature type="binding site" evidence="8">
    <location>
        <position position="53"/>
    </location>
    <ligand>
        <name>[4Fe-4S] cluster</name>
        <dbReference type="ChEBI" id="CHEBI:49883"/>
        <note>4Fe-4S-S-AdoMet</note>
    </ligand>
</feature>
<keyword evidence="6 8" id="KW-0411">Iron-sulfur</keyword>
<dbReference type="GO" id="GO:0051539">
    <property type="term" value="F:4 iron, 4 sulfur cluster binding"/>
    <property type="evidence" value="ECO:0007669"/>
    <property type="project" value="UniProtKB-UniRule"/>
</dbReference>
<comment type="cofactor">
    <cofactor evidence="8">
        <name>S-adenosyl-L-methionine</name>
        <dbReference type="ChEBI" id="CHEBI:59789"/>
    </cofactor>
    <text evidence="8">Binds 1 S-adenosyl-L-methionine per subunit.</text>
</comment>
<proteinExistence type="inferred from homology"/>
<comment type="function">
    <text evidence="8">Catalyzes the complex heterocyclic radical-mediated conversion of 6-carboxy-5,6,7,8-tetrahydropterin (CPH4) to 7-carboxy-7-deazaguanine (CDG), a step common to the biosynthetic pathways of all 7-deazapurine-containing compounds.</text>
</comment>
<keyword evidence="1 8" id="KW-0004">4Fe-4S</keyword>
<evidence type="ECO:0000256" key="1">
    <source>
        <dbReference type="ARBA" id="ARBA00022485"/>
    </source>
</evidence>
<dbReference type="Proteomes" id="UP000054695">
    <property type="component" value="Unassembled WGS sequence"/>
</dbReference>
<gene>
    <name evidence="8" type="primary">queE</name>
    <name evidence="9" type="ORF">Lboz_3228</name>
</gene>
<dbReference type="InterPro" id="IPR007197">
    <property type="entry name" value="rSAM"/>
</dbReference>
<evidence type="ECO:0000256" key="5">
    <source>
        <dbReference type="ARBA" id="ARBA00023004"/>
    </source>
</evidence>
<comment type="cofactor">
    <cofactor evidence="8">
        <name>[4Fe-4S] cluster</name>
        <dbReference type="ChEBI" id="CHEBI:49883"/>
    </cofactor>
    <text evidence="8">Binds 1 [4Fe-4S] cluster. The cluster is coordinated with 3 cysteines and an exchangeable S-adenosyl-L-methionine.</text>
</comment>
<feature type="binding site" evidence="8">
    <location>
        <begin position="55"/>
        <end position="57"/>
    </location>
    <ligand>
        <name>S-adenosyl-L-methionine</name>
        <dbReference type="ChEBI" id="CHEBI:59789"/>
    </ligand>
</feature>
<comment type="catalytic activity">
    <reaction evidence="8">
        <text>6-carboxy-5,6,7,8-tetrahydropterin + H(+) = 7-carboxy-7-carbaguanine + NH4(+)</text>
        <dbReference type="Rhea" id="RHEA:27974"/>
        <dbReference type="ChEBI" id="CHEBI:15378"/>
        <dbReference type="ChEBI" id="CHEBI:28938"/>
        <dbReference type="ChEBI" id="CHEBI:61032"/>
        <dbReference type="ChEBI" id="CHEBI:61036"/>
        <dbReference type="EC" id="4.3.99.3"/>
    </reaction>
</comment>
<dbReference type="SUPFAM" id="SSF102114">
    <property type="entry name" value="Radical SAM enzymes"/>
    <property type="match status" value="1"/>
</dbReference>
<feature type="binding site" evidence="8">
    <location>
        <position position="106"/>
    </location>
    <ligand>
        <name>substrate</name>
    </ligand>
</feature>
<dbReference type="AlphaFoldDB" id="A0A0W0RF55"/>
<evidence type="ECO:0000313" key="10">
    <source>
        <dbReference type="Proteomes" id="UP000054695"/>
    </source>
</evidence>
<evidence type="ECO:0000256" key="8">
    <source>
        <dbReference type="HAMAP-Rule" id="MF_00917"/>
    </source>
</evidence>
<comment type="pathway">
    <text evidence="8">Purine metabolism; 7-cyano-7-deazaguanine biosynthesis.</text>
</comment>
<dbReference type="GO" id="GO:1904047">
    <property type="term" value="F:S-adenosyl-L-methionine binding"/>
    <property type="evidence" value="ECO:0007669"/>
    <property type="project" value="UniProtKB-UniRule"/>
</dbReference>